<evidence type="ECO:0000313" key="2">
    <source>
        <dbReference type="EMBL" id="TMW55985.1"/>
    </source>
</evidence>
<feature type="region of interest" description="Disordered" evidence="1">
    <location>
        <begin position="1"/>
        <end position="29"/>
    </location>
</feature>
<feature type="region of interest" description="Disordered" evidence="1">
    <location>
        <begin position="309"/>
        <end position="412"/>
    </location>
</feature>
<keyword evidence="3" id="KW-1185">Reference proteome</keyword>
<dbReference type="EMBL" id="SPLM01000146">
    <property type="protein sequence ID" value="TMW55985.1"/>
    <property type="molecule type" value="Genomic_DNA"/>
</dbReference>
<organism evidence="2 3">
    <name type="scientific">Pythium oligandrum</name>
    <name type="common">Mycoparasitic fungus</name>
    <dbReference type="NCBI Taxonomy" id="41045"/>
    <lineage>
        <taxon>Eukaryota</taxon>
        <taxon>Sar</taxon>
        <taxon>Stramenopiles</taxon>
        <taxon>Oomycota</taxon>
        <taxon>Peronosporomycetes</taxon>
        <taxon>Pythiales</taxon>
        <taxon>Pythiaceae</taxon>
        <taxon>Pythium</taxon>
    </lineage>
</organism>
<feature type="compositionally biased region" description="Basic and acidic residues" evidence="1">
    <location>
        <begin position="589"/>
        <end position="599"/>
    </location>
</feature>
<accession>A0A8K1C3Z9</accession>
<evidence type="ECO:0000256" key="1">
    <source>
        <dbReference type="SAM" id="MobiDB-lite"/>
    </source>
</evidence>
<name>A0A8K1C3Z9_PYTOL</name>
<dbReference type="AlphaFoldDB" id="A0A8K1C3Z9"/>
<feature type="compositionally biased region" description="Acidic residues" evidence="1">
    <location>
        <begin position="342"/>
        <end position="354"/>
    </location>
</feature>
<protein>
    <submittedName>
        <fullName evidence="2">Uncharacterized protein</fullName>
    </submittedName>
</protein>
<dbReference type="OrthoDB" id="1932706at2759"/>
<evidence type="ECO:0000313" key="3">
    <source>
        <dbReference type="Proteomes" id="UP000794436"/>
    </source>
</evidence>
<feature type="compositionally biased region" description="Polar residues" evidence="1">
    <location>
        <begin position="246"/>
        <end position="258"/>
    </location>
</feature>
<sequence length="655" mass="72901">MELVDQMTAAMSLKEENPPQERVSSETVRGFEEEELALQLATTSDEGDDEGTRKDTASLVVALFCDGFVCRHFTRKNGWIEGFAQSYDATSSYFLQSLERGLLPDGLDELVETAAPKGEVVAELWDYRPSPAALCPLTSADLPRSEPEDVEGVTEVHIKRLHVRARNPIVLAEVPKANLIPTSDKFPQLSSADLEVLTNDELSRLALDTDTDLLQVDASIILLDPDSISVSVVFEECSLHGDTSSDRVSSPSDTNNGPASVDVSADTEASEVDLVTPKRQPEVTNPNADAAFPLLPPLTFLSPMEFKTMRATGRRTRNARARSSSPTDESHNQTDLPQSEPSDSDQSESAEVTDEWVVKRSMPSGSEEDDDNVTVENHSTDEDSRRPRSPGYRVSSRHNYHEESPMSRFEHTHEPTLVRLSLSPDVCDEINASVPRMRSFSFNNDEYAVDGNTSPPRPRSRSFTTPLSATHLFWARMRGKRRRNYTIDELHEGSPAWRMIKHMNRFYQSAFNFERRHAQSLQVNIDRIMKADNAAAKSTKLAAGSIGYLATQLHDFRNPVEVIAAANISKDLGATDDAMEEATTIRPPEPIRRDVENSKRSPRTPRLSTKSSPTGRYIANFIMTDTYDVDESSGIRQETSKPKPKSSLDGMTFEF</sequence>
<gene>
    <name evidence="2" type="ORF">Poli38472_008633</name>
</gene>
<feature type="region of interest" description="Disordered" evidence="1">
    <location>
        <begin position="577"/>
        <end position="615"/>
    </location>
</feature>
<feature type="region of interest" description="Disordered" evidence="1">
    <location>
        <begin position="629"/>
        <end position="655"/>
    </location>
</feature>
<reference evidence="2" key="1">
    <citation type="submission" date="2019-03" db="EMBL/GenBank/DDBJ databases">
        <title>Long read genome sequence of the mycoparasitic Pythium oligandrum ATCC 38472 isolated from sugarbeet rhizosphere.</title>
        <authorList>
            <person name="Gaulin E."/>
        </authorList>
    </citation>
    <scope>NUCLEOTIDE SEQUENCE</scope>
    <source>
        <strain evidence="2">ATCC 38472_TT</strain>
    </source>
</reference>
<comment type="caution">
    <text evidence="2">The sequence shown here is derived from an EMBL/GenBank/DDBJ whole genome shotgun (WGS) entry which is preliminary data.</text>
</comment>
<feature type="region of interest" description="Disordered" evidence="1">
    <location>
        <begin position="241"/>
        <end position="295"/>
    </location>
</feature>
<dbReference type="Proteomes" id="UP000794436">
    <property type="component" value="Unassembled WGS sequence"/>
</dbReference>
<feature type="compositionally biased region" description="Basic and acidic residues" evidence="1">
    <location>
        <begin position="399"/>
        <end position="412"/>
    </location>
</feature>
<proteinExistence type="predicted"/>